<proteinExistence type="predicted"/>
<evidence type="ECO:0000256" key="4">
    <source>
        <dbReference type="ARBA" id="ARBA00022840"/>
    </source>
</evidence>
<keyword evidence="2 5" id="KW-0547">Nucleotide-binding</keyword>
<accession>A0AAU3GU06</accession>
<dbReference type="Gene3D" id="3.30.200.20">
    <property type="entry name" value="Phosphorylase Kinase, domain 1"/>
    <property type="match status" value="1"/>
</dbReference>
<evidence type="ECO:0000313" key="8">
    <source>
        <dbReference type="EMBL" id="WTY96637.1"/>
    </source>
</evidence>
<dbReference type="PROSITE" id="PS00108">
    <property type="entry name" value="PROTEIN_KINASE_ST"/>
    <property type="match status" value="1"/>
</dbReference>
<feature type="compositionally biased region" description="Basic and acidic residues" evidence="6">
    <location>
        <begin position="318"/>
        <end position="328"/>
    </location>
</feature>
<feature type="region of interest" description="Disordered" evidence="6">
    <location>
        <begin position="301"/>
        <end position="341"/>
    </location>
</feature>
<evidence type="ECO:0000256" key="2">
    <source>
        <dbReference type="ARBA" id="ARBA00022741"/>
    </source>
</evidence>
<feature type="binding site" evidence="5">
    <location>
        <position position="47"/>
    </location>
    <ligand>
        <name>ATP</name>
        <dbReference type="ChEBI" id="CHEBI:30616"/>
    </ligand>
</feature>
<gene>
    <name evidence="8" type="ORF">OG626_17875</name>
</gene>
<keyword evidence="4 5" id="KW-0067">ATP-binding</keyword>
<protein>
    <submittedName>
        <fullName evidence="8">Protein kinase</fullName>
    </submittedName>
</protein>
<dbReference type="PROSITE" id="PS00107">
    <property type="entry name" value="PROTEIN_KINASE_ATP"/>
    <property type="match status" value="1"/>
</dbReference>
<dbReference type="AlphaFoldDB" id="A0AAU3GU06"/>
<evidence type="ECO:0000256" key="3">
    <source>
        <dbReference type="ARBA" id="ARBA00022777"/>
    </source>
</evidence>
<feature type="region of interest" description="Disordered" evidence="6">
    <location>
        <begin position="374"/>
        <end position="423"/>
    </location>
</feature>
<reference evidence="8" key="1">
    <citation type="submission" date="2022-10" db="EMBL/GenBank/DDBJ databases">
        <title>The complete genomes of actinobacterial strains from the NBC collection.</title>
        <authorList>
            <person name="Joergensen T.S."/>
            <person name="Alvarez Arevalo M."/>
            <person name="Sterndorff E.B."/>
            <person name="Faurdal D."/>
            <person name="Vuksanovic O."/>
            <person name="Mourched A.-S."/>
            <person name="Charusanti P."/>
            <person name="Shaw S."/>
            <person name="Blin K."/>
            <person name="Weber T."/>
        </authorList>
    </citation>
    <scope>NUCLEOTIDE SEQUENCE</scope>
    <source>
        <strain evidence="8">NBC_01401</strain>
    </source>
</reference>
<dbReference type="GO" id="GO:0005524">
    <property type="term" value="F:ATP binding"/>
    <property type="evidence" value="ECO:0007669"/>
    <property type="project" value="UniProtKB-UniRule"/>
</dbReference>
<dbReference type="InterPro" id="IPR011009">
    <property type="entry name" value="Kinase-like_dom_sf"/>
</dbReference>
<keyword evidence="3 8" id="KW-0418">Kinase</keyword>
<dbReference type="PANTHER" id="PTHR43289:SF34">
    <property type="entry name" value="SERINE_THREONINE-PROTEIN KINASE YBDM-RELATED"/>
    <property type="match status" value="1"/>
</dbReference>
<evidence type="ECO:0000256" key="1">
    <source>
        <dbReference type="ARBA" id="ARBA00022679"/>
    </source>
</evidence>
<dbReference type="InterPro" id="IPR000719">
    <property type="entry name" value="Prot_kinase_dom"/>
</dbReference>
<dbReference type="Gene3D" id="1.10.510.10">
    <property type="entry name" value="Transferase(Phosphotransferase) domain 1"/>
    <property type="match status" value="1"/>
</dbReference>
<sequence length="517" mass="54868">MTDRFKPLTDDDPRSVGGYDLRARLGAGGMGRVYLAFTPGGRALALKVVRPDYAEDDEFRRRFRKEIDAAQRVQGLYTAPVVDADSEAALPWLATAYVPGPSLHQAVVEHGPLPPNTVFRLLAGVAEGLTAIHACNLIHRDLKPANILLAEDGPRVIDFGIAHAADATALTSTHVRVGTPAFMAPEQIRGHSATSATDVFALGNLAVFAATGRTAFGEGNPEAMFFRIINEPPELSGCDAELRTLVERCLAKGPVERPSVSEVMEYARRQLRGEEAGLAGLWLPDAVTSSLAGYGTAIYTEAEPRETREEQEEEEEDAPQRSTEEKPPTGDTAPPSENGDSALSRIGCVAIILIVAVVLAIGPHKVLDWVKSDGTASGSPGHSAPSYTPATDSAADTDADAEPDTEPTEEDTTDPGCEQANQAISSNNDTFDEASSASLSSLASNLDSAADTAEDPEVTSTIRALANDTRSMSDSAAGAYSAAERGNSTQLESYQDAFSDASDQWDNDIETYKSLCL</sequence>
<feature type="region of interest" description="Disordered" evidence="6">
    <location>
        <begin position="464"/>
        <end position="502"/>
    </location>
</feature>
<feature type="compositionally biased region" description="Acidic residues" evidence="6">
    <location>
        <begin position="395"/>
        <end position="413"/>
    </location>
</feature>
<feature type="domain" description="Protein kinase" evidence="7">
    <location>
        <begin position="19"/>
        <end position="271"/>
    </location>
</feature>
<evidence type="ECO:0000256" key="6">
    <source>
        <dbReference type="SAM" id="MobiDB-lite"/>
    </source>
</evidence>
<dbReference type="SMART" id="SM00220">
    <property type="entry name" value="S_TKc"/>
    <property type="match status" value="1"/>
</dbReference>
<dbReference type="Pfam" id="PF00069">
    <property type="entry name" value="Pkinase"/>
    <property type="match status" value="1"/>
</dbReference>
<dbReference type="SUPFAM" id="SSF56112">
    <property type="entry name" value="Protein kinase-like (PK-like)"/>
    <property type="match status" value="1"/>
</dbReference>
<dbReference type="PANTHER" id="PTHR43289">
    <property type="entry name" value="MITOGEN-ACTIVATED PROTEIN KINASE KINASE KINASE 20-RELATED"/>
    <property type="match status" value="1"/>
</dbReference>
<name>A0AAU3GU06_9ACTN</name>
<dbReference type="CDD" id="cd14014">
    <property type="entry name" value="STKc_PknB_like"/>
    <property type="match status" value="1"/>
</dbReference>
<feature type="compositionally biased region" description="Polar residues" evidence="6">
    <location>
        <begin position="464"/>
        <end position="474"/>
    </location>
</feature>
<evidence type="ECO:0000256" key="5">
    <source>
        <dbReference type="PROSITE-ProRule" id="PRU10141"/>
    </source>
</evidence>
<dbReference type="EMBL" id="CP109535">
    <property type="protein sequence ID" value="WTY96637.1"/>
    <property type="molecule type" value="Genomic_DNA"/>
</dbReference>
<keyword evidence="1" id="KW-0808">Transferase</keyword>
<organism evidence="8">
    <name type="scientific">Streptomyces sp. NBC_01401</name>
    <dbReference type="NCBI Taxonomy" id="2903854"/>
    <lineage>
        <taxon>Bacteria</taxon>
        <taxon>Bacillati</taxon>
        <taxon>Actinomycetota</taxon>
        <taxon>Actinomycetes</taxon>
        <taxon>Kitasatosporales</taxon>
        <taxon>Streptomycetaceae</taxon>
        <taxon>Streptomyces</taxon>
    </lineage>
</organism>
<evidence type="ECO:0000259" key="7">
    <source>
        <dbReference type="PROSITE" id="PS50011"/>
    </source>
</evidence>
<dbReference type="InterPro" id="IPR017441">
    <property type="entry name" value="Protein_kinase_ATP_BS"/>
</dbReference>
<dbReference type="InterPro" id="IPR008271">
    <property type="entry name" value="Ser/Thr_kinase_AS"/>
</dbReference>
<dbReference type="PROSITE" id="PS50011">
    <property type="entry name" value="PROTEIN_KINASE_DOM"/>
    <property type="match status" value="1"/>
</dbReference>
<dbReference type="GO" id="GO:0004674">
    <property type="term" value="F:protein serine/threonine kinase activity"/>
    <property type="evidence" value="ECO:0007669"/>
    <property type="project" value="TreeGrafter"/>
</dbReference>